<proteinExistence type="predicted"/>
<dbReference type="AlphaFoldDB" id="A0A6L6J2W4"/>
<evidence type="ECO:0000313" key="2">
    <source>
        <dbReference type="Proteomes" id="UP000478740"/>
    </source>
</evidence>
<dbReference type="EMBL" id="WMII01000011">
    <property type="protein sequence ID" value="MTH65077.1"/>
    <property type="molecule type" value="Genomic_DNA"/>
</dbReference>
<dbReference type="RefSeq" id="WP_155044962.1">
    <property type="nucleotide sequence ID" value="NZ_WMIH01000011.1"/>
</dbReference>
<dbReference type="Gene3D" id="1.10.530.10">
    <property type="match status" value="1"/>
</dbReference>
<sequence length="728" mass="77119">MAMRVPTYERQQVVQARTPVPVAATQPQLGRVAQGVADVGKMFDQWQADVDEADAKAADTAFAKTVRDTLYDPNSGYLYARGGDALTRRKEAADTLQRAFDERLSGLNATSRDMASRSMQGALDGAFTKIDAHAGGERLTYLDGQSQARVQSAIDDAIIDPGNLARSLGIARAEVRDQAARGGWSPEQTTAAMMAAESNMHTGVITRLSSVNPTQALDYLNANRGNMSAASVATLEKQLVPEAKAYRGREIGRGLAQGTSGGIPESYYASARAAESGGDDTAKNPNSSATGRYQFVSGTWNQLIRQRPDLGLTPEGRLDPAQQERAMRAFTEANAKTLMRGGIAITNGTLYAAHFLGAGGALKVLSAPMSAAVSSVVGPGVVEANKFLAGMTVADFAAWAERKGGGAAGSAPMPMGGFEAPAWGGGETQVQAPVDPITQILNMDDPDERSAALEEYKLFSGQMAAQAKAAQDSAQQAAFMLIESGGSVDSLSLEQKMQIGQSGMTSLREYQGKVRSGQDSETDPGLYVELQRQAVTDPAGFAARDPLEWRGSLDDEDFKALVRKQAEVLKSGANQEKQVTISTIDTVSRDLLLGAGIDPKKRTGAQQYAKYQEGMLRWSQAFTAQNSREPSHLELRERANAMLLPIVINPPGLFNEVGGKLYEMDFDGVTAAGIRDGSLSLGDQTVDPAQVEAFAMAFEAAMGRAPTPQELVEGLASVAAGGADLTGE</sequence>
<accession>A0A6L6J2W4</accession>
<protein>
    <recommendedName>
        <fullName evidence="3">Transglycosylase SLT domain-containing protein</fullName>
    </recommendedName>
</protein>
<evidence type="ECO:0000313" key="1">
    <source>
        <dbReference type="EMBL" id="MTH65077.1"/>
    </source>
</evidence>
<name>A0A6L6J2W4_9RHOB</name>
<organism evidence="1 2">
    <name type="scientific">Paracoccus shanxieyensis</name>
    <dbReference type="NCBI Taxonomy" id="2675752"/>
    <lineage>
        <taxon>Bacteria</taxon>
        <taxon>Pseudomonadati</taxon>
        <taxon>Pseudomonadota</taxon>
        <taxon>Alphaproteobacteria</taxon>
        <taxon>Rhodobacterales</taxon>
        <taxon>Paracoccaceae</taxon>
        <taxon>Paracoccus</taxon>
    </lineage>
</organism>
<comment type="caution">
    <text evidence="1">The sequence shown here is derived from an EMBL/GenBank/DDBJ whole genome shotgun (WGS) entry which is preliminary data.</text>
</comment>
<gene>
    <name evidence="1" type="ORF">GL284_12455</name>
</gene>
<evidence type="ECO:0008006" key="3">
    <source>
        <dbReference type="Google" id="ProtNLM"/>
    </source>
</evidence>
<reference evidence="1 2" key="1">
    <citation type="submission" date="2019-11" db="EMBL/GenBank/DDBJ databases">
        <authorList>
            <person name="Dong K."/>
        </authorList>
    </citation>
    <scope>NUCLEOTIDE SEQUENCE [LARGE SCALE GENOMIC DNA]</scope>
    <source>
        <strain evidence="1 2">DK608</strain>
    </source>
</reference>
<dbReference type="Proteomes" id="UP000478740">
    <property type="component" value="Unassembled WGS sequence"/>
</dbReference>
<keyword evidence="2" id="KW-1185">Reference proteome</keyword>